<evidence type="ECO:0000313" key="5">
    <source>
        <dbReference type="Proteomes" id="UP000447873"/>
    </source>
</evidence>
<dbReference type="InterPro" id="IPR001214">
    <property type="entry name" value="SET_dom"/>
</dbReference>
<dbReference type="SMART" id="SM00317">
    <property type="entry name" value="SET"/>
    <property type="match status" value="1"/>
</dbReference>
<evidence type="ECO:0000313" key="3">
    <source>
        <dbReference type="EMBL" id="KAE9985659.1"/>
    </source>
</evidence>
<protein>
    <recommendedName>
        <fullName evidence="2">SET domain-containing protein</fullName>
    </recommendedName>
</protein>
<sequence>MARDHPASSAEGEAIPLQHSSKAKDSRHLIEVKEIKGKGLGILAKEDIQRGTLVLSEIPLFAFNSSDGTTDAALLSAFSTLPSSKTEAYLDLHAYLPPDYPAENISKEGWKVLGIYSANAWAGGVVNLGSRFNHSCVPNVHLSHDPRTSIYDFRLVRDVKAGEELTASYISLFLTRKERQDNLLRWGFECACPACEHTIDGKKIEEKRIKLRNLYQEMRTVQYNAATDTQLLKLYRFKYQQIAALMRSLGLVSSFLRKSYYEAALISAVLGEGKMALSWAEKGADIMMCLYGERQSYYDLDQKVIIQLQAAVEGSKSFHFGDIHWPAGWGQDFPN</sequence>
<evidence type="ECO:0000313" key="6">
    <source>
        <dbReference type="Proteomes" id="UP000490939"/>
    </source>
</evidence>
<proteinExistence type="predicted"/>
<dbReference type="InterPro" id="IPR046341">
    <property type="entry name" value="SET_dom_sf"/>
</dbReference>
<keyword evidence="6" id="KW-1185">Reference proteome</keyword>
<dbReference type="Gene3D" id="2.170.270.10">
    <property type="entry name" value="SET domain"/>
    <property type="match status" value="1"/>
</dbReference>
<dbReference type="EMBL" id="WNWS01000038">
    <property type="protein sequence ID" value="KAE9985659.1"/>
    <property type="molecule type" value="Genomic_DNA"/>
</dbReference>
<dbReference type="EMBL" id="WNWR01000168">
    <property type="protein sequence ID" value="KAE9989804.1"/>
    <property type="molecule type" value="Genomic_DNA"/>
</dbReference>
<dbReference type="Proteomes" id="UP000447873">
    <property type="component" value="Unassembled WGS sequence"/>
</dbReference>
<accession>A0A8H3VIL9</accession>
<dbReference type="OrthoDB" id="265717at2759"/>
<name>A0A8H3VIL9_VENIN</name>
<dbReference type="AlphaFoldDB" id="A0A8H3VIL9"/>
<dbReference type="Pfam" id="PF00856">
    <property type="entry name" value="SET"/>
    <property type="match status" value="1"/>
</dbReference>
<dbReference type="PANTHER" id="PTHR47332:SF2">
    <property type="entry name" value="SET-6"/>
    <property type="match status" value="1"/>
</dbReference>
<dbReference type="SUPFAM" id="SSF82199">
    <property type="entry name" value="SET domain"/>
    <property type="match status" value="1"/>
</dbReference>
<reference evidence="4 6" key="1">
    <citation type="submission" date="2019-07" db="EMBL/GenBank/DDBJ databases">
        <title>Venturia inaequalis Genome Resource.</title>
        <authorList>
            <person name="Lichtner F.J."/>
        </authorList>
    </citation>
    <scope>NUCLEOTIDE SEQUENCE [LARGE SCALE GENOMIC DNA]</scope>
    <source>
        <strain evidence="3 5">120213</strain>
        <strain evidence="4 6">DMI_063113</strain>
    </source>
</reference>
<dbReference type="PANTHER" id="PTHR47332">
    <property type="entry name" value="SET DOMAIN-CONTAINING PROTEIN 5"/>
    <property type="match status" value="1"/>
</dbReference>
<evidence type="ECO:0000256" key="1">
    <source>
        <dbReference type="SAM" id="MobiDB-lite"/>
    </source>
</evidence>
<feature type="domain" description="SET" evidence="2">
    <location>
        <begin position="28"/>
        <end position="170"/>
    </location>
</feature>
<gene>
    <name evidence="4" type="ORF">EG327_002232</name>
    <name evidence="3" type="ORF">EG328_007073</name>
</gene>
<evidence type="ECO:0000313" key="4">
    <source>
        <dbReference type="EMBL" id="KAE9989804.1"/>
    </source>
</evidence>
<comment type="caution">
    <text evidence="4">The sequence shown here is derived from an EMBL/GenBank/DDBJ whole genome shotgun (WGS) entry which is preliminary data.</text>
</comment>
<dbReference type="CDD" id="cd20071">
    <property type="entry name" value="SET_SMYD"/>
    <property type="match status" value="1"/>
</dbReference>
<dbReference type="PROSITE" id="PS50280">
    <property type="entry name" value="SET"/>
    <property type="match status" value="1"/>
</dbReference>
<feature type="region of interest" description="Disordered" evidence="1">
    <location>
        <begin position="1"/>
        <end position="25"/>
    </location>
</feature>
<dbReference type="Proteomes" id="UP000490939">
    <property type="component" value="Unassembled WGS sequence"/>
</dbReference>
<evidence type="ECO:0000259" key="2">
    <source>
        <dbReference type="PROSITE" id="PS50280"/>
    </source>
</evidence>
<organism evidence="4 6">
    <name type="scientific">Venturia inaequalis</name>
    <name type="common">Apple scab fungus</name>
    <dbReference type="NCBI Taxonomy" id="5025"/>
    <lineage>
        <taxon>Eukaryota</taxon>
        <taxon>Fungi</taxon>
        <taxon>Dikarya</taxon>
        <taxon>Ascomycota</taxon>
        <taxon>Pezizomycotina</taxon>
        <taxon>Dothideomycetes</taxon>
        <taxon>Pleosporomycetidae</taxon>
        <taxon>Venturiales</taxon>
        <taxon>Venturiaceae</taxon>
        <taxon>Venturia</taxon>
    </lineage>
</organism>
<dbReference type="InterPro" id="IPR053185">
    <property type="entry name" value="SET_domain_protein"/>
</dbReference>